<gene>
    <name evidence="2" type="ORF">PITCH_A890067</name>
</gene>
<organism evidence="2">
    <name type="scientific">uncultured Desulfobacterium sp</name>
    <dbReference type="NCBI Taxonomy" id="201089"/>
    <lineage>
        <taxon>Bacteria</taxon>
        <taxon>Pseudomonadati</taxon>
        <taxon>Thermodesulfobacteriota</taxon>
        <taxon>Desulfobacteria</taxon>
        <taxon>Desulfobacterales</taxon>
        <taxon>Desulfobacteriaceae</taxon>
        <taxon>Desulfobacterium</taxon>
        <taxon>environmental samples</taxon>
    </lineage>
</organism>
<reference evidence="2" key="1">
    <citation type="submission" date="2018-01" db="EMBL/GenBank/DDBJ databases">
        <authorList>
            <person name="Regsiter A."/>
            <person name="William W."/>
        </authorList>
    </citation>
    <scope>NUCLEOTIDE SEQUENCE</scope>
    <source>
        <strain evidence="2">TRIP AH-1</strain>
    </source>
</reference>
<feature type="signal peptide" evidence="1">
    <location>
        <begin position="1"/>
        <end position="26"/>
    </location>
</feature>
<evidence type="ECO:0008006" key="3">
    <source>
        <dbReference type="Google" id="ProtNLM"/>
    </source>
</evidence>
<accession>A0A445N3T4</accession>
<feature type="chain" id="PRO_5019182391" description="Thioredoxin domain-containing protein" evidence="1">
    <location>
        <begin position="27"/>
        <end position="166"/>
    </location>
</feature>
<dbReference type="InterPro" id="IPR047698">
    <property type="entry name" value="ArsF-like"/>
</dbReference>
<sequence>MEPKKTSNRFVLCMTVIFLLAFAQHACSNSEQSSMDTAKSNTSVEKPNAQLTGQANGHQVIVYYFHGNFRCATCRRIEQLTREAVSENFGAELSSGALEMRVINVEEPENSHFSKDYKLFTKSVVVSDMVNGKETQWKNLQKVWELVHQQKAFKDYIRDEIRSYLS</sequence>
<evidence type="ECO:0000256" key="1">
    <source>
        <dbReference type="SAM" id="SignalP"/>
    </source>
</evidence>
<keyword evidence="1" id="KW-0732">Signal</keyword>
<evidence type="ECO:0000313" key="2">
    <source>
        <dbReference type="EMBL" id="SPD76358.1"/>
    </source>
</evidence>
<dbReference type="NCBIfam" id="NF040494">
    <property type="entry name" value="nitrored_ArsF"/>
    <property type="match status" value="1"/>
</dbReference>
<dbReference type="EMBL" id="OJIN01000235">
    <property type="protein sequence ID" value="SPD76358.1"/>
    <property type="molecule type" value="Genomic_DNA"/>
</dbReference>
<protein>
    <recommendedName>
        <fullName evidence="3">Thioredoxin domain-containing protein</fullName>
    </recommendedName>
</protein>
<proteinExistence type="predicted"/>
<dbReference type="AlphaFoldDB" id="A0A445N3T4"/>
<name>A0A445N3T4_9BACT</name>